<keyword evidence="5" id="KW-1185">Reference proteome</keyword>
<keyword evidence="3" id="KW-0732">Signal</keyword>
<gene>
    <name evidence="4" type="ORF">Ocin01_12524</name>
</gene>
<keyword evidence="2" id="KW-0812">Transmembrane</keyword>
<name>A0A1D2MML2_ORCCI</name>
<feature type="chain" id="PRO_5008904280" evidence="3">
    <location>
        <begin position="20"/>
        <end position="104"/>
    </location>
</feature>
<dbReference type="EMBL" id="LJIJ01000851">
    <property type="protein sequence ID" value="ODM94162.1"/>
    <property type="molecule type" value="Genomic_DNA"/>
</dbReference>
<protein>
    <submittedName>
        <fullName evidence="4">Uncharacterized protein</fullName>
    </submittedName>
</protein>
<dbReference type="AlphaFoldDB" id="A0A1D2MML2"/>
<accession>A0A1D2MML2</accession>
<evidence type="ECO:0000313" key="4">
    <source>
        <dbReference type="EMBL" id="ODM94162.1"/>
    </source>
</evidence>
<keyword evidence="2" id="KW-1133">Transmembrane helix</keyword>
<evidence type="ECO:0000313" key="5">
    <source>
        <dbReference type="Proteomes" id="UP000094527"/>
    </source>
</evidence>
<evidence type="ECO:0000256" key="2">
    <source>
        <dbReference type="SAM" id="Phobius"/>
    </source>
</evidence>
<sequence length="104" mass="10789">MQFFRILAVVVGIIAVAMANVAPAEQAPAKNPKDCAEGTQACAAEPRRKKSPNKSTMRVFQIFAFVAAIIAVAMANVAPAEQPAKNPKDCAEGTQACAAGCCPI</sequence>
<keyword evidence="2" id="KW-0472">Membrane</keyword>
<feature type="transmembrane region" description="Helical" evidence="2">
    <location>
        <begin position="59"/>
        <end position="78"/>
    </location>
</feature>
<evidence type="ECO:0000256" key="1">
    <source>
        <dbReference type="SAM" id="MobiDB-lite"/>
    </source>
</evidence>
<evidence type="ECO:0000256" key="3">
    <source>
        <dbReference type="SAM" id="SignalP"/>
    </source>
</evidence>
<reference evidence="4 5" key="1">
    <citation type="journal article" date="2016" name="Genome Biol. Evol.">
        <title>Gene Family Evolution Reflects Adaptation to Soil Environmental Stressors in the Genome of the Collembolan Orchesella cincta.</title>
        <authorList>
            <person name="Faddeeva-Vakhrusheva A."/>
            <person name="Derks M.F."/>
            <person name="Anvar S.Y."/>
            <person name="Agamennone V."/>
            <person name="Suring W."/>
            <person name="Smit S."/>
            <person name="van Straalen N.M."/>
            <person name="Roelofs D."/>
        </authorList>
    </citation>
    <scope>NUCLEOTIDE SEQUENCE [LARGE SCALE GENOMIC DNA]</scope>
    <source>
        <tissue evidence="4">Mixed pool</tissue>
    </source>
</reference>
<dbReference type="Proteomes" id="UP000094527">
    <property type="component" value="Unassembled WGS sequence"/>
</dbReference>
<comment type="caution">
    <text evidence="4">The sequence shown here is derived from an EMBL/GenBank/DDBJ whole genome shotgun (WGS) entry which is preliminary data.</text>
</comment>
<organism evidence="4 5">
    <name type="scientific">Orchesella cincta</name>
    <name type="common">Springtail</name>
    <name type="synonym">Podura cincta</name>
    <dbReference type="NCBI Taxonomy" id="48709"/>
    <lineage>
        <taxon>Eukaryota</taxon>
        <taxon>Metazoa</taxon>
        <taxon>Ecdysozoa</taxon>
        <taxon>Arthropoda</taxon>
        <taxon>Hexapoda</taxon>
        <taxon>Collembola</taxon>
        <taxon>Entomobryomorpha</taxon>
        <taxon>Entomobryoidea</taxon>
        <taxon>Orchesellidae</taxon>
        <taxon>Orchesellinae</taxon>
        <taxon>Orchesella</taxon>
    </lineage>
</organism>
<feature type="signal peptide" evidence="3">
    <location>
        <begin position="1"/>
        <end position="19"/>
    </location>
</feature>
<proteinExistence type="predicted"/>
<feature type="region of interest" description="Disordered" evidence="1">
    <location>
        <begin position="25"/>
        <end position="54"/>
    </location>
</feature>